<dbReference type="PANTHER" id="PTHR42643">
    <property type="entry name" value="IONOTROPIC RECEPTOR 20A-RELATED"/>
    <property type="match status" value="1"/>
</dbReference>
<accession>A0A232FLB1</accession>
<keyword evidence="5 8" id="KW-0472">Membrane</keyword>
<dbReference type="EMBL" id="NNAY01000050">
    <property type="protein sequence ID" value="OXU31536.1"/>
    <property type="molecule type" value="Genomic_DNA"/>
</dbReference>
<feature type="transmembrane region" description="Helical" evidence="8">
    <location>
        <begin position="291"/>
        <end position="309"/>
    </location>
</feature>
<organism evidence="9 10">
    <name type="scientific">Trichomalopsis sarcophagae</name>
    <dbReference type="NCBI Taxonomy" id="543379"/>
    <lineage>
        <taxon>Eukaryota</taxon>
        <taxon>Metazoa</taxon>
        <taxon>Ecdysozoa</taxon>
        <taxon>Arthropoda</taxon>
        <taxon>Hexapoda</taxon>
        <taxon>Insecta</taxon>
        <taxon>Pterygota</taxon>
        <taxon>Neoptera</taxon>
        <taxon>Endopterygota</taxon>
        <taxon>Hymenoptera</taxon>
        <taxon>Apocrita</taxon>
        <taxon>Proctotrupomorpha</taxon>
        <taxon>Chalcidoidea</taxon>
        <taxon>Pteromalidae</taxon>
        <taxon>Pteromalinae</taxon>
        <taxon>Trichomalopsis</taxon>
    </lineage>
</organism>
<name>A0A232FLB1_9HYME</name>
<dbReference type="SUPFAM" id="SSF53850">
    <property type="entry name" value="Periplasmic binding protein-like II"/>
    <property type="match status" value="1"/>
</dbReference>
<dbReference type="InterPro" id="IPR052192">
    <property type="entry name" value="Insect_Ionotropic_Sensory_Rcpt"/>
</dbReference>
<reference evidence="9 10" key="1">
    <citation type="journal article" date="2017" name="Curr. Biol.">
        <title>The Evolution of Venom by Co-option of Single-Copy Genes.</title>
        <authorList>
            <person name="Martinson E.O."/>
            <person name="Mrinalini"/>
            <person name="Kelkar Y.D."/>
            <person name="Chang C.H."/>
            <person name="Werren J.H."/>
        </authorList>
    </citation>
    <scope>NUCLEOTIDE SEQUENCE [LARGE SCALE GENOMIC DNA]</scope>
    <source>
        <strain evidence="9 10">Alberta</strain>
        <tissue evidence="9">Whole body</tissue>
    </source>
</reference>
<keyword evidence="6" id="KW-0675">Receptor</keyword>
<evidence type="ECO:0000256" key="5">
    <source>
        <dbReference type="ARBA" id="ARBA00023136"/>
    </source>
</evidence>
<evidence type="ECO:0000256" key="2">
    <source>
        <dbReference type="ARBA" id="ARBA00022475"/>
    </source>
</evidence>
<keyword evidence="4 8" id="KW-1133">Transmembrane helix</keyword>
<dbReference type="PANTHER" id="PTHR42643:SF30">
    <property type="entry name" value="IONOTROPIC RECEPTOR 40A-RELATED"/>
    <property type="match status" value="1"/>
</dbReference>
<gene>
    <name evidence="9" type="ORF">TSAR_013252</name>
</gene>
<evidence type="ECO:0000256" key="1">
    <source>
        <dbReference type="ARBA" id="ARBA00004651"/>
    </source>
</evidence>
<dbReference type="STRING" id="543379.A0A232FLB1"/>
<dbReference type="GO" id="GO:0005886">
    <property type="term" value="C:plasma membrane"/>
    <property type="evidence" value="ECO:0007669"/>
    <property type="project" value="UniProtKB-SubCell"/>
</dbReference>
<keyword evidence="2" id="KW-1003">Cell membrane</keyword>
<keyword evidence="7" id="KW-0325">Glycoprotein</keyword>
<evidence type="ECO:0000256" key="6">
    <source>
        <dbReference type="ARBA" id="ARBA00023170"/>
    </source>
</evidence>
<dbReference type="AlphaFoldDB" id="A0A232FLB1"/>
<evidence type="ECO:0000256" key="8">
    <source>
        <dbReference type="SAM" id="Phobius"/>
    </source>
</evidence>
<evidence type="ECO:0000256" key="7">
    <source>
        <dbReference type="ARBA" id="ARBA00023180"/>
    </source>
</evidence>
<keyword evidence="10" id="KW-1185">Reference proteome</keyword>
<evidence type="ECO:0000313" key="9">
    <source>
        <dbReference type="EMBL" id="OXU31536.1"/>
    </source>
</evidence>
<evidence type="ECO:0000313" key="10">
    <source>
        <dbReference type="Proteomes" id="UP000215335"/>
    </source>
</evidence>
<protein>
    <recommendedName>
        <fullName evidence="11">Ionotropic glutamate receptor L-glutamate and glycine-binding domain-containing protein</fullName>
    </recommendedName>
</protein>
<comment type="caution">
    <text evidence="9">The sequence shown here is derived from an EMBL/GenBank/DDBJ whole genome shotgun (WGS) entry which is preliminary data.</text>
</comment>
<evidence type="ECO:0000256" key="3">
    <source>
        <dbReference type="ARBA" id="ARBA00022692"/>
    </source>
</evidence>
<sequence length="574" mass="66738">MSTASLQIIQELTNRFPLTMMNIKELVDEDHEVVSYNIEGSVLLKPQLQILKIIIVDDGADEENVTSLLVDNLLFLNNHSYEISGRKCLVILVSKIGNREIFEFLKFGWRFKFLHLTVVEIVKQDSYENKGFAPLDVLSISVHYFNPFNSTYIIKKSSNLQIDLFPNKLRNLYGFPLYAVVQELAPYVVKIEDPVQDNVLNSLYGTDVTITQEFAKFLNYTPNVTFLDAKKQFDEYAFSINDYAVNLFCATASESLSSQSSFEVGNFLYPSDVRVVVKLYFFSVSRMSLDMLIAIIITIVFIRMASLLLRKKSDKNVWSTLKIIKVLIGQSYEIPLRNADRIFFSSLLFLNLTIMADFTKQLLNSCYNSKEVMDIRSLSDLDKSGLVYHISKGSMEANRKLRFKNAIQMDESGGYEKCLTHLIDERNDVQGCEITESLAFFMKRIYKNHPDWILEVVHQPISTGWVSMMFSKGTPYQRRFDRLLRRLFESGLINFWNDHSFLRYVLSHEEIFMVQVMRSEDTESVFSNVYQDPWQDQFFYNFAIAQCFSLLVFLAEVAWSMFTNYKNRRVVRLQ</sequence>
<evidence type="ECO:0000256" key="4">
    <source>
        <dbReference type="ARBA" id="ARBA00022989"/>
    </source>
</evidence>
<comment type="subcellular location">
    <subcellularLocation>
        <location evidence="1">Cell membrane</location>
        <topology evidence="1">Multi-pass membrane protein</topology>
    </subcellularLocation>
</comment>
<keyword evidence="3 8" id="KW-0812">Transmembrane</keyword>
<proteinExistence type="predicted"/>
<feature type="transmembrane region" description="Helical" evidence="8">
    <location>
        <begin position="538"/>
        <end position="559"/>
    </location>
</feature>
<evidence type="ECO:0008006" key="11">
    <source>
        <dbReference type="Google" id="ProtNLM"/>
    </source>
</evidence>
<dbReference type="Proteomes" id="UP000215335">
    <property type="component" value="Unassembled WGS sequence"/>
</dbReference>